<keyword evidence="1" id="KW-0472">Membrane</keyword>
<evidence type="ECO:0000313" key="2">
    <source>
        <dbReference type="EMBL" id="KAG9475022.1"/>
    </source>
</evidence>
<accession>A0A8J6ESE9</accession>
<evidence type="ECO:0000313" key="3">
    <source>
        <dbReference type="Proteomes" id="UP000770717"/>
    </source>
</evidence>
<dbReference type="Proteomes" id="UP000770717">
    <property type="component" value="Unassembled WGS sequence"/>
</dbReference>
<keyword evidence="1" id="KW-1133">Transmembrane helix</keyword>
<keyword evidence="3" id="KW-1185">Reference proteome</keyword>
<name>A0A8J6ESE9_ELECQ</name>
<evidence type="ECO:0000256" key="1">
    <source>
        <dbReference type="SAM" id="Phobius"/>
    </source>
</evidence>
<feature type="transmembrane region" description="Helical" evidence="1">
    <location>
        <begin position="34"/>
        <end position="52"/>
    </location>
</feature>
<dbReference type="EMBL" id="WNTK01000012">
    <property type="protein sequence ID" value="KAG9475022.1"/>
    <property type="molecule type" value="Genomic_DNA"/>
</dbReference>
<keyword evidence="1" id="KW-0812">Transmembrane</keyword>
<evidence type="ECO:0008006" key="4">
    <source>
        <dbReference type="Google" id="ProtNLM"/>
    </source>
</evidence>
<dbReference type="AlphaFoldDB" id="A0A8J6ESE9"/>
<proteinExistence type="predicted"/>
<gene>
    <name evidence="2" type="ORF">GDO78_003465</name>
</gene>
<organism evidence="2 3">
    <name type="scientific">Eleutherodactylus coqui</name>
    <name type="common">Puerto Rican coqui</name>
    <dbReference type="NCBI Taxonomy" id="57060"/>
    <lineage>
        <taxon>Eukaryota</taxon>
        <taxon>Metazoa</taxon>
        <taxon>Chordata</taxon>
        <taxon>Craniata</taxon>
        <taxon>Vertebrata</taxon>
        <taxon>Euteleostomi</taxon>
        <taxon>Amphibia</taxon>
        <taxon>Batrachia</taxon>
        <taxon>Anura</taxon>
        <taxon>Neobatrachia</taxon>
        <taxon>Hyloidea</taxon>
        <taxon>Eleutherodactylidae</taxon>
        <taxon>Eleutherodactylinae</taxon>
        <taxon>Eleutherodactylus</taxon>
        <taxon>Eleutherodactylus</taxon>
    </lineage>
</organism>
<reference evidence="2" key="1">
    <citation type="thesis" date="2020" institute="ProQuest LLC" country="789 East Eisenhower Parkway, Ann Arbor, MI, USA">
        <title>Comparative Genomics and Chromosome Evolution.</title>
        <authorList>
            <person name="Mudd A.B."/>
        </authorList>
    </citation>
    <scope>NUCLEOTIDE SEQUENCE</scope>
    <source>
        <strain evidence="2">HN-11 Male</strain>
        <tissue evidence="2">Kidney and liver</tissue>
    </source>
</reference>
<comment type="caution">
    <text evidence="2">The sequence shown here is derived from an EMBL/GenBank/DDBJ whole genome shotgun (WGS) entry which is preliminary data.</text>
</comment>
<protein>
    <recommendedName>
        <fullName evidence="4">Transmembrane protein</fullName>
    </recommendedName>
</protein>
<sequence>MQGKNTAASLLNTRGSSPAPFSPHLRVDFPRPDLMGLLFFFSCPFFFLPLYIPADMFPLSPSPTVLPALSDSSSGEERSSCF</sequence>